<name>A0A9D4K5Q2_DREPO</name>
<dbReference type="InterPro" id="IPR031981">
    <property type="entry name" value="MIEAP_C"/>
</dbReference>
<gene>
    <name evidence="2" type="ORF">DPMN_106868</name>
</gene>
<comment type="caution">
    <text evidence="2">The sequence shown here is derived from an EMBL/GenBank/DDBJ whole genome shotgun (WGS) entry which is preliminary data.</text>
</comment>
<dbReference type="Proteomes" id="UP000828390">
    <property type="component" value="Unassembled WGS sequence"/>
</dbReference>
<dbReference type="AlphaFoldDB" id="A0A9D4K5Q2"/>
<accession>A0A9D4K5Q2</accession>
<dbReference type="EMBL" id="JAIWYP010000004">
    <property type="protein sequence ID" value="KAH3833555.1"/>
    <property type="molecule type" value="Genomic_DNA"/>
</dbReference>
<reference evidence="2" key="1">
    <citation type="journal article" date="2019" name="bioRxiv">
        <title>The Genome of the Zebra Mussel, Dreissena polymorpha: A Resource for Invasive Species Research.</title>
        <authorList>
            <person name="McCartney M.A."/>
            <person name="Auch B."/>
            <person name="Kono T."/>
            <person name="Mallez S."/>
            <person name="Zhang Y."/>
            <person name="Obille A."/>
            <person name="Becker A."/>
            <person name="Abrahante J.E."/>
            <person name="Garbe J."/>
            <person name="Badalamenti J.P."/>
            <person name="Herman A."/>
            <person name="Mangelson H."/>
            <person name="Liachko I."/>
            <person name="Sullivan S."/>
            <person name="Sone E.D."/>
            <person name="Koren S."/>
            <person name="Silverstein K.A.T."/>
            <person name="Beckman K.B."/>
            <person name="Gohl D.M."/>
        </authorList>
    </citation>
    <scope>NUCLEOTIDE SEQUENCE</scope>
    <source>
        <strain evidence="2">Duluth1</strain>
        <tissue evidence="2">Whole animal</tissue>
    </source>
</reference>
<sequence length="311" mass="35781">MRIIITIIINIITCNFYQFSQKKVGYKHNVPMCDFDFEEQGPTKDEPDCTGNEPLNCVNKIGTAPVEQVAGHENFPEIRPIDGDEENKRQESKKIAAVIVRGNPNIAYLSDAYRPIKIAEGFSELYDNEWTDAYEELIKTFSEADNEAIQLLLGFVQSAFRRCAREAERQLSVMHRHFQVILKEDKSTNSFVQNIPNTGNTERGAYSVLSQIRKPYGELMIDGLQKKMTGIKQYKSKVVEKYGQTAVKLCWWMCLQDPPVYMCTTDDKDEFNVVFYRAYTKSGSQLDYIVWPALRLYKDGPLLYRGVAQFK</sequence>
<proteinExistence type="predicted"/>
<evidence type="ECO:0000259" key="1">
    <source>
        <dbReference type="Pfam" id="PF16026"/>
    </source>
</evidence>
<protein>
    <recommendedName>
        <fullName evidence="1">Mitochondria-eating protein C-terminal domain-containing protein</fullName>
    </recommendedName>
</protein>
<organism evidence="2 3">
    <name type="scientific">Dreissena polymorpha</name>
    <name type="common">Zebra mussel</name>
    <name type="synonym">Mytilus polymorpha</name>
    <dbReference type="NCBI Taxonomy" id="45954"/>
    <lineage>
        <taxon>Eukaryota</taxon>
        <taxon>Metazoa</taxon>
        <taxon>Spiralia</taxon>
        <taxon>Lophotrochozoa</taxon>
        <taxon>Mollusca</taxon>
        <taxon>Bivalvia</taxon>
        <taxon>Autobranchia</taxon>
        <taxon>Heteroconchia</taxon>
        <taxon>Euheterodonta</taxon>
        <taxon>Imparidentia</taxon>
        <taxon>Neoheterodontei</taxon>
        <taxon>Myida</taxon>
        <taxon>Dreissenoidea</taxon>
        <taxon>Dreissenidae</taxon>
        <taxon>Dreissena</taxon>
    </lineage>
</organism>
<evidence type="ECO:0000313" key="3">
    <source>
        <dbReference type="Proteomes" id="UP000828390"/>
    </source>
</evidence>
<keyword evidence="3" id="KW-1185">Reference proteome</keyword>
<evidence type="ECO:0000313" key="2">
    <source>
        <dbReference type="EMBL" id="KAH3833555.1"/>
    </source>
</evidence>
<dbReference type="Pfam" id="PF16026">
    <property type="entry name" value="MIEAP"/>
    <property type="match status" value="1"/>
</dbReference>
<reference evidence="2" key="2">
    <citation type="submission" date="2020-11" db="EMBL/GenBank/DDBJ databases">
        <authorList>
            <person name="McCartney M.A."/>
            <person name="Auch B."/>
            <person name="Kono T."/>
            <person name="Mallez S."/>
            <person name="Becker A."/>
            <person name="Gohl D.M."/>
            <person name="Silverstein K.A.T."/>
            <person name="Koren S."/>
            <person name="Bechman K.B."/>
            <person name="Herman A."/>
            <person name="Abrahante J.E."/>
            <person name="Garbe J."/>
        </authorList>
    </citation>
    <scope>NUCLEOTIDE SEQUENCE</scope>
    <source>
        <strain evidence="2">Duluth1</strain>
        <tissue evidence="2">Whole animal</tissue>
    </source>
</reference>
<feature type="domain" description="Mitochondria-eating protein C-terminal" evidence="1">
    <location>
        <begin position="115"/>
        <end position="308"/>
    </location>
</feature>